<comment type="caution">
    <text evidence="1">The sequence shown here is derived from an EMBL/GenBank/DDBJ whole genome shotgun (WGS) entry which is preliminary data.</text>
</comment>
<keyword evidence="2" id="KW-1185">Reference proteome</keyword>
<dbReference type="EMBL" id="JANBPG010000646">
    <property type="protein sequence ID" value="KAJ1894790.1"/>
    <property type="molecule type" value="Genomic_DNA"/>
</dbReference>
<accession>A0ACC1IFJ2</accession>
<gene>
    <name evidence="1" type="primary">NHP6</name>
    <name evidence="1" type="ORF">LPJ66_004972</name>
</gene>
<proteinExistence type="predicted"/>
<sequence>MSEFTYAAQPPALPTSSAPLVNYTTDTYALESPSSHTPISAFSQYPYQQHQHQQQHGFQNGSSSAYNPYPYQIPSHAHTSQQVMQPPPPGIAINGAPVAPMSPSHQLSGGLDAGDAAEGATQGGQQKKKPPRNKSKFKRFRNAFIYFVNDQRDKVDDDTKKLKNREFLQLMSARWKTMSEEERGPYVSLAEEDKRRFEEDVKKFGKYESRQRRYNKGRANGKAARAHDSEPYTIPTAVDSNKNDHSSAYGIAGKDGVELAYSFDGSINDARSTMSPAVQVAGNAPPIHQFYTGGVQPVPSPAAMAAVAAATASWQGNHYGNMINTAGTAAGIQHQHQHQHQQVSLLNTPDTMLHGSTTPKVDPSNNSINNSGIQAPFADNEYRWTETSANVAGDLPNSVGGLAVASMGQGAAKYHNSYQPAHPSASPASFMQIPAGLPISHSLTEPMLFYGGQHTNNNQCISSDTNTGNV</sequence>
<name>A0ACC1IFJ2_9FUNG</name>
<organism evidence="1 2">
    <name type="scientific">Kickxella alabastrina</name>
    <dbReference type="NCBI Taxonomy" id="61397"/>
    <lineage>
        <taxon>Eukaryota</taxon>
        <taxon>Fungi</taxon>
        <taxon>Fungi incertae sedis</taxon>
        <taxon>Zoopagomycota</taxon>
        <taxon>Kickxellomycotina</taxon>
        <taxon>Kickxellomycetes</taxon>
        <taxon>Kickxellales</taxon>
        <taxon>Kickxellaceae</taxon>
        <taxon>Kickxella</taxon>
    </lineage>
</organism>
<protein>
    <submittedName>
        <fullName evidence="1">Non-histone chromosomal protein 6</fullName>
    </submittedName>
</protein>
<evidence type="ECO:0000313" key="1">
    <source>
        <dbReference type="EMBL" id="KAJ1894790.1"/>
    </source>
</evidence>
<reference evidence="1" key="1">
    <citation type="submission" date="2022-07" db="EMBL/GenBank/DDBJ databases">
        <title>Phylogenomic reconstructions and comparative analyses of Kickxellomycotina fungi.</title>
        <authorList>
            <person name="Reynolds N.K."/>
            <person name="Stajich J.E."/>
            <person name="Barry K."/>
            <person name="Grigoriev I.V."/>
            <person name="Crous P."/>
            <person name="Smith M.E."/>
        </authorList>
    </citation>
    <scope>NUCLEOTIDE SEQUENCE</scope>
    <source>
        <strain evidence="1">Benny 63K</strain>
    </source>
</reference>
<evidence type="ECO:0000313" key="2">
    <source>
        <dbReference type="Proteomes" id="UP001150581"/>
    </source>
</evidence>
<dbReference type="Proteomes" id="UP001150581">
    <property type="component" value="Unassembled WGS sequence"/>
</dbReference>